<feature type="region of interest" description="Disordered" evidence="1">
    <location>
        <begin position="1"/>
        <end position="38"/>
    </location>
</feature>
<dbReference type="Proteomes" id="UP000011532">
    <property type="component" value="Unassembled WGS sequence"/>
</dbReference>
<feature type="transmembrane region" description="Helical" evidence="2">
    <location>
        <begin position="168"/>
        <end position="186"/>
    </location>
</feature>
<keyword evidence="2" id="KW-0812">Transmembrane</keyword>
<reference evidence="4" key="1">
    <citation type="submission" date="2012-11" db="EMBL/GenBank/DDBJ databases">
        <authorList>
            <person name="Becker E.A."/>
            <person name="Seitzer P."/>
            <person name="Tritt A."/>
            <person name="Larsen D."/>
            <person name="Yao A."/>
            <person name="Wu D."/>
            <person name="Darling A."/>
            <person name="Eisen J.A."/>
            <person name="Facciotti M.T."/>
        </authorList>
    </citation>
    <scope>NUCLEOTIDE SEQUENCE [LARGE SCALE GENOMIC DNA]</scope>
    <source>
        <strain evidence="4">ATCC 29605 / DSM 3757 / JCM 8879 / NBRC 14742 / NCIMB 2012 / VKM B-1768 / DS2</strain>
    </source>
</reference>
<organism evidence="3 4">
    <name type="scientific">Haloferax volcanii (strain ATCC 29605 / DSM 3757 / JCM 8879 / NBRC 14742 / NCIMB 2012 / VKM B-1768 / DS2)</name>
    <name type="common">Halobacterium volcanii</name>
    <dbReference type="NCBI Taxonomy" id="309800"/>
    <lineage>
        <taxon>Archaea</taxon>
        <taxon>Methanobacteriati</taxon>
        <taxon>Methanobacteriota</taxon>
        <taxon>Stenosarchaea group</taxon>
        <taxon>Halobacteria</taxon>
        <taxon>Halobacteriales</taxon>
        <taxon>Haloferacaceae</taxon>
        <taxon>Haloferax</taxon>
    </lineage>
</organism>
<gene>
    <name evidence="3" type="ORF">C498_16803</name>
</gene>
<dbReference type="AlphaFoldDB" id="L9UJP1"/>
<proteinExistence type="predicted"/>
<protein>
    <submittedName>
        <fullName evidence="3">Uncharacterized protein</fullName>
    </submittedName>
</protein>
<keyword evidence="2" id="KW-1133">Transmembrane helix</keyword>
<accession>L9UJP1</accession>
<sequence length="187" mass="20559">MNRSVNYTNFRQKGTRMTHNGGPQVDEGGLGNTPSGNFRVQQDELEWEDLPPEAKQQIIEMSAAEISERLAKEEVLFHAVNPLDSGLSKVQNPDFYSEVAKSFSEQQLGVIGENIQPHDLVTDTEEVDMTAQSSLSRVLDIALLDHPVATLYALGIVTFMLAFYLQSILIALAGAAILIVTALHYAD</sequence>
<evidence type="ECO:0000313" key="3">
    <source>
        <dbReference type="EMBL" id="ELY25054.1"/>
    </source>
</evidence>
<feature type="compositionally biased region" description="Polar residues" evidence="1">
    <location>
        <begin position="1"/>
        <end position="18"/>
    </location>
</feature>
<keyword evidence="2" id="KW-0472">Membrane</keyword>
<dbReference type="EMBL" id="AOHU01000102">
    <property type="protein sequence ID" value="ELY25054.1"/>
    <property type="molecule type" value="Genomic_DNA"/>
</dbReference>
<evidence type="ECO:0000256" key="2">
    <source>
        <dbReference type="SAM" id="Phobius"/>
    </source>
</evidence>
<evidence type="ECO:0000313" key="4">
    <source>
        <dbReference type="Proteomes" id="UP000011532"/>
    </source>
</evidence>
<name>L9UJP1_HALVD</name>
<comment type="caution">
    <text evidence="3">The sequence shown here is derived from an EMBL/GenBank/DDBJ whole genome shotgun (WGS) entry which is preliminary data.</text>
</comment>
<reference evidence="3 4" key="2">
    <citation type="journal article" date="2014" name="PLoS Genet.">
        <title>Phylogenetically driven sequencing of extremely halophilic archaea reveals strategies for static and dynamic osmo-response.</title>
        <authorList>
            <person name="Becker E.A."/>
            <person name="Seitzer P.M."/>
            <person name="Tritt A."/>
            <person name="Larsen D."/>
            <person name="Krusor M."/>
            <person name="Yao A.I."/>
            <person name="Wu D."/>
            <person name="Madern D."/>
            <person name="Eisen J.A."/>
            <person name="Darling A.E."/>
            <person name="Facciotti M.T."/>
        </authorList>
    </citation>
    <scope>NUCLEOTIDE SEQUENCE [LARGE SCALE GENOMIC DNA]</scope>
    <source>
        <strain evidence="4">ATCC 29605 / DSM 3757 / JCM 8879 / NBRC 14742 / NCIMB 2012 / VKM B-1768 / DS2</strain>
    </source>
</reference>
<evidence type="ECO:0000256" key="1">
    <source>
        <dbReference type="SAM" id="MobiDB-lite"/>
    </source>
</evidence>